<dbReference type="KEGG" id="dmi:Desmer_1304"/>
<dbReference type="Gene3D" id="3.90.550.10">
    <property type="entry name" value="Spore Coat Polysaccharide Biosynthesis Protein SpsA, Chain A"/>
    <property type="match status" value="1"/>
</dbReference>
<dbReference type="AlphaFoldDB" id="J7IP06"/>
<name>J7IP06_DESMD</name>
<proteinExistence type="predicted"/>
<dbReference type="PANTHER" id="PTHR43777">
    <property type="entry name" value="MOLYBDENUM COFACTOR CYTIDYLYLTRANSFERASE"/>
    <property type="match status" value="1"/>
</dbReference>
<dbReference type="PANTHER" id="PTHR43777:SF1">
    <property type="entry name" value="MOLYBDENUM COFACTOR CYTIDYLYLTRANSFERASE"/>
    <property type="match status" value="1"/>
</dbReference>
<dbReference type="InterPro" id="IPR025877">
    <property type="entry name" value="MobA-like_NTP_Trfase"/>
</dbReference>
<reference evidence="2 3" key="1">
    <citation type="journal article" date="2012" name="J. Bacteriol.">
        <title>Complete genome sequences of Desulfosporosinus orientis DSM765T, Desulfosporosinus youngiae DSM17734T, Desulfosporosinus meridiei DSM13257T, and Desulfosporosinus acidiphilus DSM22704T.</title>
        <authorList>
            <person name="Pester M."/>
            <person name="Brambilla E."/>
            <person name="Alazard D."/>
            <person name="Rattei T."/>
            <person name="Weinmaier T."/>
            <person name="Han J."/>
            <person name="Lucas S."/>
            <person name="Lapidus A."/>
            <person name="Cheng J.F."/>
            <person name="Goodwin L."/>
            <person name="Pitluck S."/>
            <person name="Peters L."/>
            <person name="Ovchinnikova G."/>
            <person name="Teshima H."/>
            <person name="Detter J.C."/>
            <person name="Han C.S."/>
            <person name="Tapia R."/>
            <person name="Land M.L."/>
            <person name="Hauser L."/>
            <person name="Kyrpides N.C."/>
            <person name="Ivanova N.N."/>
            <person name="Pagani I."/>
            <person name="Huntmann M."/>
            <person name="Wei C.L."/>
            <person name="Davenport K.W."/>
            <person name="Daligault H."/>
            <person name="Chain P.S."/>
            <person name="Chen A."/>
            <person name="Mavromatis K."/>
            <person name="Markowitz V."/>
            <person name="Szeto E."/>
            <person name="Mikhailova N."/>
            <person name="Pati A."/>
            <person name="Wagner M."/>
            <person name="Woyke T."/>
            <person name="Ollivier B."/>
            <person name="Klenk H.P."/>
            <person name="Spring S."/>
            <person name="Loy A."/>
        </authorList>
    </citation>
    <scope>NUCLEOTIDE SEQUENCE [LARGE SCALE GENOMIC DNA]</scope>
    <source>
        <strain evidence="3">ATCC BAA-275 / DSM 13257 / NCIMB 13706 / S10</strain>
    </source>
</reference>
<evidence type="ECO:0000259" key="1">
    <source>
        <dbReference type="Pfam" id="PF12804"/>
    </source>
</evidence>
<protein>
    <submittedName>
        <fullName evidence="2">Putative MobA-like protein</fullName>
    </submittedName>
</protein>
<dbReference type="Pfam" id="PF12804">
    <property type="entry name" value="NTP_transf_3"/>
    <property type="match status" value="1"/>
</dbReference>
<dbReference type="OrthoDB" id="285216at2"/>
<keyword evidence="3" id="KW-1185">Reference proteome</keyword>
<dbReference type="InterPro" id="IPR029044">
    <property type="entry name" value="Nucleotide-diphossugar_trans"/>
</dbReference>
<dbReference type="eggNOG" id="COG2068">
    <property type="taxonomic scope" value="Bacteria"/>
</dbReference>
<dbReference type="EMBL" id="CP003629">
    <property type="protein sequence ID" value="AFQ43315.1"/>
    <property type="molecule type" value="Genomic_DNA"/>
</dbReference>
<reference evidence="3" key="2">
    <citation type="submission" date="2012-08" db="EMBL/GenBank/DDBJ databases">
        <title>Finished genome of Desulfosporosinus meridiei DSM 13257.</title>
        <authorList>
            <person name="Huntemann M."/>
            <person name="Wei C.-L."/>
            <person name="Han J."/>
            <person name="Detter J.C."/>
            <person name="Han C."/>
            <person name="Davenport K."/>
            <person name="Daligault H."/>
            <person name="Erkkila T."/>
            <person name="Gu W."/>
            <person name="Munk A.C.C."/>
            <person name="Teshima H."/>
            <person name="Xu Y."/>
            <person name="Chain P."/>
            <person name="Tapia R."/>
            <person name="Chen A."/>
            <person name="Krypides N."/>
            <person name="Mavromatis K."/>
            <person name="Markowitz V."/>
            <person name="Szeto E."/>
            <person name="Ivanova N."/>
            <person name="Mikhailova N."/>
            <person name="Ovchinnikova G."/>
            <person name="Pagani I."/>
            <person name="Pati A."/>
            <person name="Goodwin L."/>
            <person name="Peters L."/>
            <person name="Pitluck S."/>
            <person name="Woyke T."/>
            <person name="Pester M."/>
            <person name="Spring S."/>
            <person name="Ollivier B."/>
            <person name="Rattei T."/>
            <person name="Klenk H.-P."/>
            <person name="Wagner M."/>
            <person name="Loy A."/>
        </authorList>
    </citation>
    <scope>NUCLEOTIDE SEQUENCE [LARGE SCALE GENOMIC DNA]</scope>
    <source>
        <strain evidence="3">ATCC BAA-275 / DSM 13257 / NCIMB 13706 / S10</strain>
    </source>
</reference>
<evidence type="ECO:0000313" key="2">
    <source>
        <dbReference type="EMBL" id="AFQ43315.1"/>
    </source>
</evidence>
<evidence type="ECO:0000313" key="3">
    <source>
        <dbReference type="Proteomes" id="UP000005262"/>
    </source>
</evidence>
<sequence>MVRFVVMAAGLASRMGKDKLALPWKDTTVLGHVLDTVLAVVKNQPSSLASEMEIQVVARQPIENYVSEDRIGEFYQHNGIWLLDPNPRPLAETIKIGLQDLNSEVHSYAFLQGDQVGVTAQMLSACLAEVIKYSPDFLVPMTGETAGSPVFFHKRYVPELFALQGEQGGRVVLNRYPDRWRKLPVEESCLNDVDTPEQYQALFSQHNVF</sequence>
<dbReference type="Proteomes" id="UP000005262">
    <property type="component" value="Chromosome"/>
</dbReference>
<accession>J7IP06</accession>
<dbReference type="STRING" id="768704.Desmer_1304"/>
<feature type="domain" description="MobA-like NTP transferase" evidence="1">
    <location>
        <begin position="5"/>
        <end position="176"/>
    </location>
</feature>
<gene>
    <name evidence="2" type="ordered locus">Desmer_1304</name>
</gene>
<dbReference type="RefSeq" id="WP_014902234.1">
    <property type="nucleotide sequence ID" value="NC_018515.1"/>
</dbReference>
<organism evidence="2 3">
    <name type="scientific">Desulfosporosinus meridiei (strain ATCC BAA-275 / DSM 13257 / KCTC 12902 / NCIMB 13706 / S10)</name>
    <dbReference type="NCBI Taxonomy" id="768704"/>
    <lineage>
        <taxon>Bacteria</taxon>
        <taxon>Bacillati</taxon>
        <taxon>Bacillota</taxon>
        <taxon>Clostridia</taxon>
        <taxon>Eubacteriales</taxon>
        <taxon>Desulfitobacteriaceae</taxon>
        <taxon>Desulfosporosinus</taxon>
    </lineage>
</organism>
<dbReference type="GO" id="GO:0016779">
    <property type="term" value="F:nucleotidyltransferase activity"/>
    <property type="evidence" value="ECO:0007669"/>
    <property type="project" value="UniProtKB-ARBA"/>
</dbReference>
<dbReference type="HOGENOM" id="CLU_061980_1_0_9"/>
<dbReference type="CDD" id="cd04182">
    <property type="entry name" value="GT_2_like_f"/>
    <property type="match status" value="1"/>
</dbReference>
<dbReference type="SUPFAM" id="SSF53448">
    <property type="entry name" value="Nucleotide-diphospho-sugar transferases"/>
    <property type="match status" value="1"/>
</dbReference>